<feature type="compositionally biased region" description="Basic and acidic residues" evidence="1">
    <location>
        <begin position="578"/>
        <end position="608"/>
    </location>
</feature>
<reference evidence="3 4" key="1">
    <citation type="journal article" date="2014" name="PLoS ONE">
        <title>De novo Genome Assembly of the Fungal Plant Pathogen Pyrenophora semeniperda.</title>
        <authorList>
            <person name="Soliai M.M."/>
            <person name="Meyer S.E."/>
            <person name="Udall J.A."/>
            <person name="Elzinga D.E."/>
            <person name="Hermansen R.A."/>
            <person name="Bodily P.M."/>
            <person name="Hart A.A."/>
            <person name="Coleman C.E."/>
        </authorList>
    </citation>
    <scope>NUCLEOTIDE SEQUENCE [LARGE SCALE GENOMIC DNA]</scope>
    <source>
        <strain evidence="3 4">CCB06</strain>
        <tissue evidence="3">Mycelium</tissue>
    </source>
</reference>
<feature type="chain" id="PRO_5018240120" evidence="2">
    <location>
        <begin position="19"/>
        <end position="779"/>
    </location>
</feature>
<dbReference type="Proteomes" id="UP000265663">
    <property type="component" value="Unassembled WGS sequence"/>
</dbReference>
<feature type="compositionally biased region" description="Polar residues" evidence="1">
    <location>
        <begin position="361"/>
        <end position="372"/>
    </location>
</feature>
<feature type="region of interest" description="Disordered" evidence="1">
    <location>
        <begin position="162"/>
        <end position="405"/>
    </location>
</feature>
<dbReference type="OrthoDB" id="3695086at2759"/>
<proteinExistence type="predicted"/>
<feature type="compositionally biased region" description="Polar residues" evidence="1">
    <location>
        <begin position="254"/>
        <end position="264"/>
    </location>
</feature>
<gene>
    <name evidence="3" type="ORF">GMOD_00006131</name>
</gene>
<keyword evidence="4" id="KW-1185">Reference proteome</keyword>
<feature type="compositionally biased region" description="Low complexity" evidence="1">
    <location>
        <begin position="322"/>
        <end position="341"/>
    </location>
</feature>
<feature type="compositionally biased region" description="Low complexity" evidence="1">
    <location>
        <begin position="674"/>
        <end position="684"/>
    </location>
</feature>
<name>A0A3M7M4N7_9PLEO</name>
<dbReference type="AlphaFoldDB" id="A0A3M7M4N7"/>
<evidence type="ECO:0000313" key="4">
    <source>
        <dbReference type="Proteomes" id="UP000265663"/>
    </source>
</evidence>
<evidence type="ECO:0000256" key="2">
    <source>
        <dbReference type="SAM" id="SignalP"/>
    </source>
</evidence>
<dbReference type="EMBL" id="KE747818">
    <property type="protein sequence ID" value="RMZ69350.1"/>
    <property type="molecule type" value="Genomic_DNA"/>
</dbReference>
<feature type="compositionally biased region" description="Basic and acidic residues" evidence="1">
    <location>
        <begin position="542"/>
        <end position="553"/>
    </location>
</feature>
<evidence type="ECO:0000256" key="1">
    <source>
        <dbReference type="SAM" id="MobiDB-lite"/>
    </source>
</evidence>
<feature type="compositionally biased region" description="Polar residues" evidence="1">
    <location>
        <begin position="643"/>
        <end position="655"/>
    </location>
</feature>
<accession>A0A3M7M4N7</accession>
<feature type="compositionally biased region" description="Low complexity" evidence="1">
    <location>
        <begin position="219"/>
        <end position="240"/>
    </location>
</feature>
<feature type="compositionally biased region" description="Polar residues" evidence="1">
    <location>
        <begin position="168"/>
        <end position="186"/>
    </location>
</feature>
<feature type="region of interest" description="Disordered" evidence="1">
    <location>
        <begin position="529"/>
        <end position="697"/>
    </location>
</feature>
<sequence length="779" mass="82283">MKLYRSLLTLLLCRQVAGFDLALAAAISRSDAATYTITKTVYYTEVRRLSKNNTSQLSSGDLKVAATEPLIKRDKTIDSKSKFTREGHNDLYKLRVYLASEGHISIYVSGIAVSSFCDGVLNEGDNTPDLQELHLAIRNVAKSVSIPVRKEHAMSFCRVVEGGDGLTGSKTSSNGTATDTASTKEPGTTPSEEDSSKSTKTTHKLKGSKNAGSETGLNSSKASTPTPSASATNSPVSGTGDTDDNSDTSESATQLSPSISTSYVASATHKSKSKTSSNAMSSSTSSDDTADASTTLDSSSSSETPSADTVPTDRKTSSADLTASQDSTVSQDSTTSQASADESGDLVNSTSSKKKKAHSTPDTSASQPTDDASSPQPTIQTSSTENSSDDSSTSDDDNSTPSTTLIPTLASPLAIVQGAADPPPNPAIPHLTVSSMNSWYNVINSYMSTAAASATVEPDVVATPGTVVSTNSENGAVRRTANPSMYTAGSPTQILQLAKIRSTTRSSPSSNAGKRVVPPSLLWWRSKVQEDDDDESTETQEDTDKQPPTRTHSEFTPTEADESGPTITKMGKSKGKGKPGDTDKEKSKGEKSKSKSDKDEDKDKETGKDTTTTQPKETPRPKPQDQDQDQEQDQNKNKAADQPFSTTKDSESIPTLPSDVSFALATSATPPPSTTSTHHSSSAIPSPPSVPPDTSGPIIWDPDCMPLHPSPSSPSAKRAIKGCWRTVAQAPPLSSDAWNILSDKQNRQLVVVLWCVLAGMMVQFLMEFLAMRGGEWGGW</sequence>
<evidence type="ECO:0000313" key="3">
    <source>
        <dbReference type="EMBL" id="RMZ69350.1"/>
    </source>
</evidence>
<feature type="compositionally biased region" description="Acidic residues" evidence="1">
    <location>
        <begin position="530"/>
        <end position="541"/>
    </location>
</feature>
<feature type="compositionally biased region" description="Low complexity" evidence="1">
    <location>
        <begin position="274"/>
        <end position="309"/>
    </location>
</feature>
<organism evidence="3 4">
    <name type="scientific">Pyrenophora seminiperda CCB06</name>
    <dbReference type="NCBI Taxonomy" id="1302712"/>
    <lineage>
        <taxon>Eukaryota</taxon>
        <taxon>Fungi</taxon>
        <taxon>Dikarya</taxon>
        <taxon>Ascomycota</taxon>
        <taxon>Pezizomycotina</taxon>
        <taxon>Dothideomycetes</taxon>
        <taxon>Pleosporomycetidae</taxon>
        <taxon>Pleosporales</taxon>
        <taxon>Pleosporineae</taxon>
        <taxon>Pleosporaceae</taxon>
        <taxon>Pyrenophora</taxon>
    </lineage>
</organism>
<feature type="signal peptide" evidence="2">
    <location>
        <begin position="1"/>
        <end position="18"/>
    </location>
</feature>
<protein>
    <submittedName>
        <fullName evidence="3">Uncharacterized protein</fullName>
    </submittedName>
</protein>
<keyword evidence="2" id="KW-0732">Signal</keyword>
<feature type="compositionally biased region" description="Low complexity" evidence="1">
    <location>
        <begin position="373"/>
        <end position="391"/>
    </location>
</feature>